<name>A0A8S3Z5Z1_9EUPU</name>
<dbReference type="AlphaFoldDB" id="A0A8S3Z5Z1"/>
<feature type="region of interest" description="Disordered" evidence="1">
    <location>
        <begin position="332"/>
        <end position="355"/>
    </location>
</feature>
<gene>
    <name evidence="2" type="ORF">CUNI_LOCUS10137</name>
</gene>
<organism evidence="2 3">
    <name type="scientific">Candidula unifasciata</name>
    <dbReference type="NCBI Taxonomy" id="100452"/>
    <lineage>
        <taxon>Eukaryota</taxon>
        <taxon>Metazoa</taxon>
        <taxon>Spiralia</taxon>
        <taxon>Lophotrochozoa</taxon>
        <taxon>Mollusca</taxon>
        <taxon>Gastropoda</taxon>
        <taxon>Heterobranchia</taxon>
        <taxon>Euthyneura</taxon>
        <taxon>Panpulmonata</taxon>
        <taxon>Eupulmonata</taxon>
        <taxon>Stylommatophora</taxon>
        <taxon>Helicina</taxon>
        <taxon>Helicoidea</taxon>
        <taxon>Geomitridae</taxon>
        <taxon>Candidula</taxon>
    </lineage>
</organism>
<dbReference type="SUPFAM" id="SSF48403">
    <property type="entry name" value="Ankyrin repeat"/>
    <property type="match status" value="1"/>
</dbReference>
<dbReference type="Gene3D" id="1.25.40.20">
    <property type="entry name" value="Ankyrin repeat-containing domain"/>
    <property type="match status" value="1"/>
</dbReference>
<dbReference type="InterPro" id="IPR002110">
    <property type="entry name" value="Ankyrin_rpt"/>
</dbReference>
<feature type="compositionally biased region" description="Low complexity" evidence="1">
    <location>
        <begin position="335"/>
        <end position="345"/>
    </location>
</feature>
<sequence length="611" mass="67696">NTALIHSAYIGNDVALELLVKNFRRLGLNIDHYNKAGYTALHVATTKGFIQCAKILTIKGKASLTLKDKVHRLTPLEWCLRLGFQKPEVDFLKPAAKFYKVAKLTTTMVKCRKKSEQELPVAQKSPRRSPTRTIEKPKFKVRSLLNKTKTSGTEEMGSSAVGAVHKQVSQPTKSKTNEKNAMSKFIAKSKSNFLSKGKYKHILGKGRQRSLSQSDQSEEVQAAANASAGLTHSRSHPVTSVCLLAITGECNSEGETSQENIQEFMTLPDEFGECDTDDLDSCRLDLDSDYISAIVTQRKVITYGQDRVYCDEIDSCISTTNTVSSLSYEEGRAYSGTSSSNSNDSPAGYCRNGTGRPGNIRGLYASGDSSYSEQSIRSCTESTPSSSNSFHGRDDEDVSDTGEDDSSYISSDETHTTVIDKNPHCSQSKLSTSKLAKHSYKSKQTILKYKTGISDATKRQMSETEFDTASQQTDIEYLDNDTCNTPPSQELPSKVTVPNADSHIYYVANSKEYHNSSNRQSSLTKEILESQNTEKSLVSPETEIEFIDHDEESLSLDMSTEIHDSASQPNLRKKGNARSATEIIMTRRKRMQSWKTEQKMSIKALSLGENM</sequence>
<dbReference type="Proteomes" id="UP000678393">
    <property type="component" value="Unassembled WGS sequence"/>
</dbReference>
<keyword evidence="3" id="KW-1185">Reference proteome</keyword>
<evidence type="ECO:0000256" key="1">
    <source>
        <dbReference type="SAM" id="MobiDB-lite"/>
    </source>
</evidence>
<dbReference type="InterPro" id="IPR036770">
    <property type="entry name" value="Ankyrin_rpt-contain_sf"/>
</dbReference>
<accession>A0A8S3Z5Z1</accession>
<evidence type="ECO:0000313" key="3">
    <source>
        <dbReference type="Proteomes" id="UP000678393"/>
    </source>
</evidence>
<evidence type="ECO:0000313" key="2">
    <source>
        <dbReference type="EMBL" id="CAG5124579.1"/>
    </source>
</evidence>
<feature type="region of interest" description="Disordered" evidence="1">
    <location>
        <begin position="148"/>
        <end position="180"/>
    </location>
</feature>
<protein>
    <submittedName>
        <fullName evidence="2">Uncharacterized protein</fullName>
    </submittedName>
</protein>
<dbReference type="OrthoDB" id="5406014at2759"/>
<feature type="compositionally biased region" description="Low complexity" evidence="1">
    <location>
        <begin position="375"/>
        <end position="389"/>
    </location>
</feature>
<feature type="compositionally biased region" description="Acidic residues" evidence="1">
    <location>
        <begin position="395"/>
        <end position="406"/>
    </location>
</feature>
<reference evidence="2" key="1">
    <citation type="submission" date="2021-04" db="EMBL/GenBank/DDBJ databases">
        <authorList>
            <consortium name="Molecular Ecology Group"/>
        </authorList>
    </citation>
    <scope>NUCLEOTIDE SEQUENCE</scope>
</reference>
<feature type="region of interest" description="Disordered" evidence="1">
    <location>
        <begin position="373"/>
        <end position="433"/>
    </location>
</feature>
<proteinExistence type="predicted"/>
<dbReference type="Pfam" id="PF12796">
    <property type="entry name" value="Ank_2"/>
    <property type="match status" value="1"/>
</dbReference>
<comment type="caution">
    <text evidence="2">The sequence shown here is derived from an EMBL/GenBank/DDBJ whole genome shotgun (WGS) entry which is preliminary data.</text>
</comment>
<feature type="compositionally biased region" description="Polar residues" evidence="1">
    <location>
        <begin position="408"/>
        <end position="433"/>
    </location>
</feature>
<dbReference type="EMBL" id="CAJHNH020001813">
    <property type="protein sequence ID" value="CAG5124579.1"/>
    <property type="molecule type" value="Genomic_DNA"/>
</dbReference>
<feature type="non-terminal residue" evidence="2">
    <location>
        <position position="1"/>
    </location>
</feature>
<feature type="region of interest" description="Disordered" evidence="1">
    <location>
        <begin position="204"/>
        <end position="231"/>
    </location>
</feature>